<evidence type="ECO:0000256" key="2">
    <source>
        <dbReference type="SAM" id="Phobius"/>
    </source>
</evidence>
<keyword evidence="4" id="KW-1185">Reference proteome</keyword>
<protein>
    <recommendedName>
        <fullName evidence="5">Flp pilus-assembly TadG-like N-terminal domain-containing protein</fullName>
    </recommendedName>
</protein>
<keyword evidence="2" id="KW-0812">Transmembrane</keyword>
<organism evidence="3 4">
    <name type="scientific">Myceligenerans indicum</name>
    <dbReference type="NCBI Taxonomy" id="2593663"/>
    <lineage>
        <taxon>Bacteria</taxon>
        <taxon>Bacillati</taxon>
        <taxon>Actinomycetota</taxon>
        <taxon>Actinomycetes</taxon>
        <taxon>Micrococcales</taxon>
        <taxon>Promicromonosporaceae</taxon>
        <taxon>Myceligenerans</taxon>
    </lineage>
</organism>
<accession>A0ABS1LGW2</accession>
<comment type="caution">
    <text evidence="3">The sequence shown here is derived from an EMBL/GenBank/DDBJ whole genome shotgun (WGS) entry which is preliminary data.</text>
</comment>
<evidence type="ECO:0008006" key="5">
    <source>
        <dbReference type="Google" id="ProtNLM"/>
    </source>
</evidence>
<gene>
    <name evidence="3" type="ORF">HGK34_04075</name>
</gene>
<dbReference type="RefSeq" id="WP_201845285.1">
    <property type="nucleotide sequence ID" value="NZ_JABBYC010000003.1"/>
</dbReference>
<proteinExistence type="predicted"/>
<evidence type="ECO:0000313" key="4">
    <source>
        <dbReference type="Proteomes" id="UP000675409"/>
    </source>
</evidence>
<name>A0ABS1LGW2_9MICO</name>
<feature type="region of interest" description="Disordered" evidence="1">
    <location>
        <begin position="189"/>
        <end position="241"/>
    </location>
</feature>
<dbReference type="Proteomes" id="UP000675409">
    <property type="component" value="Unassembled WGS sequence"/>
</dbReference>
<reference evidence="3 4" key="1">
    <citation type="journal article" date="2021" name="Arch. Microbiol.">
        <title>Myceligenerans indicum sp. nov., an actinobacterium isolated from mangrove sediment of Sundarbans, India.</title>
        <authorList>
            <person name="Asha K."/>
            <person name="Bhadury P."/>
        </authorList>
    </citation>
    <scope>NUCLEOTIDE SEQUENCE [LARGE SCALE GENOMIC DNA]</scope>
    <source>
        <strain evidence="3 4">I2</strain>
    </source>
</reference>
<evidence type="ECO:0000256" key="1">
    <source>
        <dbReference type="SAM" id="MobiDB-lite"/>
    </source>
</evidence>
<dbReference type="EMBL" id="JABBYC010000003">
    <property type="protein sequence ID" value="MBL0885466.1"/>
    <property type="molecule type" value="Genomic_DNA"/>
</dbReference>
<keyword evidence="2" id="KW-0472">Membrane</keyword>
<evidence type="ECO:0000313" key="3">
    <source>
        <dbReference type="EMBL" id="MBL0885466.1"/>
    </source>
</evidence>
<sequence>MRLGHRRRVRTVAARERHDRERGSLHVLTIPAALAFVTGAVLVITMIGSATDDRRETGTAADAAALAAAQEWDDHLGVLSGLHLGAPDAAEFWGILDAPPLTAGVREEMYQAAQEYAERNGAELTALRVDAARLRVTAEVRHEDEVPVAEVRSEASATARIRLSGGLCVSDDGLGWRIDGDCVTGPEGLPGLADLLDELADDPPPGDGDGEDEDEDDGDTEEDDWTPPEVSAFRSAVVLSD</sequence>
<feature type="compositionally biased region" description="Acidic residues" evidence="1">
    <location>
        <begin position="208"/>
        <end position="226"/>
    </location>
</feature>
<feature type="transmembrane region" description="Helical" evidence="2">
    <location>
        <begin position="25"/>
        <end position="47"/>
    </location>
</feature>
<keyword evidence="2" id="KW-1133">Transmembrane helix</keyword>